<evidence type="ECO:0000256" key="3">
    <source>
        <dbReference type="ARBA" id="ARBA00022603"/>
    </source>
</evidence>
<feature type="domain" description="CheR-type methyltransferase" evidence="10">
    <location>
        <begin position="239"/>
        <end position="521"/>
    </location>
</feature>
<dbReference type="Gene3D" id="3.40.50.180">
    <property type="entry name" value="Methylesterase CheB, C-terminal domain"/>
    <property type="match status" value="1"/>
</dbReference>
<evidence type="ECO:0000259" key="8">
    <source>
        <dbReference type="PROSITE" id="PS50113"/>
    </source>
</evidence>
<accession>A0A4R7DAG8</accession>
<dbReference type="EMBL" id="SNZW01000013">
    <property type="protein sequence ID" value="TDS16864.1"/>
    <property type="molecule type" value="Genomic_DNA"/>
</dbReference>
<dbReference type="SUPFAM" id="SSF53335">
    <property type="entry name" value="S-adenosyl-L-methionine-dependent methyltransferases"/>
    <property type="match status" value="1"/>
</dbReference>
<keyword evidence="3" id="KW-0489">Methyltransferase</keyword>
<dbReference type="InterPro" id="IPR029063">
    <property type="entry name" value="SAM-dependent_MTases_sf"/>
</dbReference>
<dbReference type="GO" id="GO:0006935">
    <property type="term" value="P:chemotaxis"/>
    <property type="evidence" value="ECO:0007669"/>
    <property type="project" value="InterPro"/>
</dbReference>
<evidence type="ECO:0000256" key="2">
    <source>
        <dbReference type="ARBA" id="ARBA00012534"/>
    </source>
</evidence>
<dbReference type="AlphaFoldDB" id="A0A4R7DAG8"/>
<evidence type="ECO:0000256" key="6">
    <source>
        <dbReference type="PROSITE-ProRule" id="PRU00050"/>
    </source>
</evidence>
<feature type="domain" description="PAC" evidence="8">
    <location>
        <begin position="824"/>
        <end position="881"/>
    </location>
</feature>
<evidence type="ECO:0000313" key="12">
    <source>
        <dbReference type="Proteomes" id="UP000295274"/>
    </source>
</evidence>
<dbReference type="GO" id="GO:0000156">
    <property type="term" value="F:phosphorelay response regulator activity"/>
    <property type="evidence" value="ECO:0007669"/>
    <property type="project" value="InterPro"/>
</dbReference>
<dbReference type="Gene3D" id="3.40.50.150">
    <property type="entry name" value="Vaccinia Virus protein VP39"/>
    <property type="match status" value="1"/>
</dbReference>
<dbReference type="Pfam" id="PF01339">
    <property type="entry name" value="CheB_methylest"/>
    <property type="match status" value="1"/>
</dbReference>
<dbReference type="InterPro" id="IPR022641">
    <property type="entry name" value="CheR_N"/>
</dbReference>
<evidence type="ECO:0000259" key="10">
    <source>
        <dbReference type="PROSITE" id="PS50123"/>
    </source>
</evidence>
<feature type="compositionally biased region" description="Low complexity" evidence="7">
    <location>
        <begin position="714"/>
        <end position="725"/>
    </location>
</feature>
<dbReference type="PRINTS" id="PR00996">
    <property type="entry name" value="CHERMTFRASE"/>
</dbReference>
<dbReference type="Pfam" id="PF13596">
    <property type="entry name" value="PAS_10"/>
    <property type="match status" value="1"/>
</dbReference>
<reference evidence="11 12" key="1">
    <citation type="submission" date="2019-03" db="EMBL/GenBank/DDBJ databases">
        <title>Genomic Encyclopedia of Type Strains, Phase III (KMG-III): the genomes of soil and plant-associated and newly described type strains.</title>
        <authorList>
            <person name="Whitman W."/>
        </authorList>
    </citation>
    <scope>NUCLEOTIDE SEQUENCE [LARGE SCALE GENOMIC DNA]</scope>
    <source>
        <strain evidence="11 12">CECT 8455</strain>
    </source>
</reference>
<name>A0A4R7DAG8_9FLAO</name>
<evidence type="ECO:0000256" key="7">
    <source>
        <dbReference type="SAM" id="MobiDB-lite"/>
    </source>
</evidence>
<sequence length="1015" mass="115303">MCFCLYLISINKGIVTEIMVKKKAPNTKDNKTNAPLKKSTNEDSENNFLIVGMGASAGGLESFNDFFEIMPENSGMAFVLVQHLDPTHKSLMVDLIKKHTQMIISEVVDHTEVQPNHIYVIPPNKDMAIFNGVLHLMDPTQARGFRKPIDYFFRSLAEDQMEKAIGIVLSGTGTEGTLGLKNIKNQGGLAIVQEPTTAKYDGMPRSVIAANAHDFILPIKEIPKKLQQYAKNRKFDTDKKISNFDSAKELLEKVFILLRNETGCNFGDYKSSTVIRRINKRMALNQIDKLENYVKYLQKERSEVRKLFNELLIGVTGFFRDPEAFEALRKAIVSEILNIKQDGETIRIWVAGCSTGEEAYSLAILLDEEIRKGTKKLKVQIFASDLDANAISMARQGIYPETIAIDVSEERLSRYFQGDKSTYRIKKEIRDQIIFAEHNLIKDPPFSKQDLISCRNLLIYLNLETQKRVYTIFHYALNTGGLLFLGSSESLGEFANLYSVNDRKHKIFKHKDVLIKKTPDIAQLFHEPIHISTENSIPIKLQPRENLAGITERLLLAAYAPACSIINNEGDAVYFSGNTGKYLQPSPGEAKLNIVDMAREGLKTDLRALIVKVRKSEKTEIRKGVNVKTNGKFETITLKIKPLESPKNYEGYYMITFEEMAQVESTSIELKPIQTHEVSEMFALEQELTATKEYLRSTIEELEVSNEELKSSNEELQSSNEELQSTNEELETSKEELQSVNEEIVTMNTELSSKIDELAQAYDDMNNLLASTEIGTIFLDSELKIKRFTPPMIKIINLIQTDIGRPISHLSSNLIYDGLENDVQKVLNKLIPITTSVQSSDGIWYKMQILPYRTSENMIEGVVITFVDITHEKQLTDELKTAKENYEHLLEMSRTIVYTQDKNLIYTTIGSIQPNFQFVKMIGKKDIDFYSKEDTVKLEKLKLKVLKSKEAIRENVHLNIGNTSYLYDIMIRPILKNDVIEGIACTLIDITELNEAEKNLAKLKNNTNDDQKSSK</sequence>
<dbReference type="InterPro" id="IPR035965">
    <property type="entry name" value="PAS-like_dom_sf"/>
</dbReference>
<dbReference type="PROSITE" id="PS50113">
    <property type="entry name" value="PAC"/>
    <property type="match status" value="1"/>
</dbReference>
<organism evidence="11 12">
    <name type="scientific">Maribacter caenipelagi</name>
    <dbReference type="NCBI Taxonomy" id="1447781"/>
    <lineage>
        <taxon>Bacteria</taxon>
        <taxon>Pseudomonadati</taxon>
        <taxon>Bacteroidota</taxon>
        <taxon>Flavobacteriia</taxon>
        <taxon>Flavobacteriales</taxon>
        <taxon>Flavobacteriaceae</taxon>
        <taxon>Maribacter</taxon>
    </lineage>
</organism>
<evidence type="ECO:0000313" key="11">
    <source>
        <dbReference type="EMBL" id="TDS16864.1"/>
    </source>
</evidence>
<dbReference type="SUPFAM" id="SSF47757">
    <property type="entry name" value="Chemotaxis receptor methyltransferase CheR, N-terminal domain"/>
    <property type="match status" value="1"/>
</dbReference>
<dbReference type="PANTHER" id="PTHR24422">
    <property type="entry name" value="CHEMOTAXIS PROTEIN METHYLTRANSFERASE"/>
    <property type="match status" value="1"/>
</dbReference>
<comment type="catalytic activity">
    <reaction evidence="1">
        <text>L-glutamyl-[protein] + S-adenosyl-L-methionine = [protein]-L-glutamate 5-O-methyl ester + S-adenosyl-L-homocysteine</text>
        <dbReference type="Rhea" id="RHEA:24452"/>
        <dbReference type="Rhea" id="RHEA-COMP:10208"/>
        <dbReference type="Rhea" id="RHEA-COMP:10311"/>
        <dbReference type="ChEBI" id="CHEBI:29973"/>
        <dbReference type="ChEBI" id="CHEBI:57856"/>
        <dbReference type="ChEBI" id="CHEBI:59789"/>
        <dbReference type="ChEBI" id="CHEBI:82795"/>
        <dbReference type="EC" id="2.1.1.80"/>
    </reaction>
</comment>
<dbReference type="InterPro" id="IPR000780">
    <property type="entry name" value="CheR_MeTrfase"/>
</dbReference>
<keyword evidence="4" id="KW-0808">Transferase</keyword>
<dbReference type="EC" id="2.1.1.80" evidence="2"/>
<evidence type="ECO:0000259" key="9">
    <source>
        <dbReference type="PROSITE" id="PS50122"/>
    </source>
</evidence>
<keyword evidence="5" id="KW-0949">S-adenosyl-L-methionine</keyword>
<feature type="region of interest" description="Disordered" evidence="7">
    <location>
        <begin position="706"/>
        <end position="734"/>
    </location>
</feature>
<dbReference type="GO" id="GO:0008983">
    <property type="term" value="F:protein-glutamate O-methyltransferase activity"/>
    <property type="evidence" value="ECO:0007669"/>
    <property type="project" value="UniProtKB-EC"/>
</dbReference>
<dbReference type="Pfam" id="PF03705">
    <property type="entry name" value="CheR_N"/>
    <property type="match status" value="1"/>
</dbReference>
<feature type="domain" description="CheB-type methylesterase" evidence="9">
    <location>
        <begin position="50"/>
        <end position="233"/>
    </location>
</feature>
<dbReference type="InterPro" id="IPR000700">
    <property type="entry name" value="PAS-assoc_C"/>
</dbReference>
<comment type="caution">
    <text evidence="11">The sequence shown here is derived from an EMBL/GenBank/DDBJ whole genome shotgun (WGS) entry which is preliminary data.</text>
</comment>
<dbReference type="SUPFAM" id="SSF55785">
    <property type="entry name" value="PYP-like sensor domain (PAS domain)"/>
    <property type="match status" value="1"/>
</dbReference>
<dbReference type="GO" id="GO:0032259">
    <property type="term" value="P:methylation"/>
    <property type="evidence" value="ECO:0007669"/>
    <property type="project" value="UniProtKB-KW"/>
</dbReference>
<dbReference type="Pfam" id="PF01739">
    <property type="entry name" value="CheR"/>
    <property type="match status" value="1"/>
</dbReference>
<dbReference type="InterPro" id="IPR036804">
    <property type="entry name" value="CheR_N_sf"/>
</dbReference>
<dbReference type="Gene3D" id="1.10.155.10">
    <property type="entry name" value="Chemotaxis receptor methyltransferase CheR, N-terminal domain"/>
    <property type="match status" value="1"/>
</dbReference>
<dbReference type="SMART" id="SM00138">
    <property type="entry name" value="MeTrc"/>
    <property type="match status" value="1"/>
</dbReference>
<protein>
    <recommendedName>
        <fullName evidence="2">protein-glutamate O-methyltransferase</fullName>
        <ecNumber evidence="2">2.1.1.80</ecNumber>
    </recommendedName>
</protein>
<dbReference type="SUPFAM" id="SSF52738">
    <property type="entry name" value="Methylesterase CheB, C-terminal domain"/>
    <property type="match status" value="1"/>
</dbReference>
<dbReference type="InterPro" id="IPR050903">
    <property type="entry name" value="Bact_Chemotaxis_MeTrfase"/>
</dbReference>
<comment type="caution">
    <text evidence="6">Lacks conserved residue(s) required for the propagation of feature annotation.</text>
</comment>
<dbReference type="OrthoDB" id="9816309at2"/>
<dbReference type="InterPro" id="IPR000673">
    <property type="entry name" value="Sig_transdc_resp-reg_Me-estase"/>
</dbReference>
<dbReference type="PANTHER" id="PTHR24422:SF27">
    <property type="entry name" value="PROTEIN-GLUTAMATE O-METHYLTRANSFERASE"/>
    <property type="match status" value="1"/>
</dbReference>
<dbReference type="GO" id="GO:0008984">
    <property type="term" value="F:protein-glutamate methylesterase activity"/>
    <property type="evidence" value="ECO:0007669"/>
    <property type="project" value="InterPro"/>
</dbReference>
<dbReference type="InterPro" id="IPR035909">
    <property type="entry name" value="CheB_C"/>
</dbReference>
<dbReference type="InterPro" id="IPR022642">
    <property type="entry name" value="CheR_C"/>
</dbReference>
<dbReference type="CDD" id="cd16434">
    <property type="entry name" value="CheB-CheR_fusion"/>
    <property type="match status" value="1"/>
</dbReference>
<evidence type="ECO:0000256" key="5">
    <source>
        <dbReference type="ARBA" id="ARBA00022691"/>
    </source>
</evidence>
<evidence type="ECO:0000256" key="1">
    <source>
        <dbReference type="ARBA" id="ARBA00001541"/>
    </source>
</evidence>
<evidence type="ECO:0000256" key="4">
    <source>
        <dbReference type="ARBA" id="ARBA00022679"/>
    </source>
</evidence>
<dbReference type="Gene3D" id="3.30.450.20">
    <property type="entry name" value="PAS domain"/>
    <property type="match status" value="2"/>
</dbReference>
<dbReference type="Proteomes" id="UP000295274">
    <property type="component" value="Unassembled WGS sequence"/>
</dbReference>
<dbReference type="PROSITE" id="PS50122">
    <property type="entry name" value="CHEB"/>
    <property type="match status" value="1"/>
</dbReference>
<gene>
    <name evidence="11" type="ORF">DFQ03_1352</name>
</gene>
<dbReference type="GO" id="GO:0005737">
    <property type="term" value="C:cytoplasm"/>
    <property type="evidence" value="ECO:0007669"/>
    <property type="project" value="InterPro"/>
</dbReference>
<dbReference type="RefSeq" id="WP_133672363.1">
    <property type="nucleotide sequence ID" value="NZ_SNZW01000013.1"/>
</dbReference>
<proteinExistence type="predicted"/>
<dbReference type="PROSITE" id="PS50123">
    <property type="entry name" value="CHER"/>
    <property type="match status" value="1"/>
</dbReference>
<keyword evidence="12" id="KW-1185">Reference proteome</keyword>